<dbReference type="STRING" id="570521.SAMN04488508_10922"/>
<proteinExistence type="predicted"/>
<dbReference type="RefSeq" id="WP_170864634.1">
    <property type="nucleotide sequence ID" value="NZ_FQYP01000009.1"/>
</dbReference>
<dbReference type="AlphaFoldDB" id="A0A1M6JEK0"/>
<accession>A0A1M6JEK0</accession>
<evidence type="ECO:0000313" key="2">
    <source>
        <dbReference type="EMBL" id="SHJ45075.1"/>
    </source>
</evidence>
<dbReference type="Proteomes" id="UP000184432">
    <property type="component" value="Unassembled WGS sequence"/>
</dbReference>
<feature type="transmembrane region" description="Helical" evidence="1">
    <location>
        <begin position="12"/>
        <end position="31"/>
    </location>
</feature>
<sequence>MKKHIEKDTLWSKVTVASIGILTISLISIALDSQMILCSLGLLPNIIRSIE</sequence>
<evidence type="ECO:0000313" key="3">
    <source>
        <dbReference type="Proteomes" id="UP000184432"/>
    </source>
</evidence>
<organism evidence="2 3">
    <name type="scientific">Aquimarina spongiae</name>
    <dbReference type="NCBI Taxonomy" id="570521"/>
    <lineage>
        <taxon>Bacteria</taxon>
        <taxon>Pseudomonadati</taxon>
        <taxon>Bacteroidota</taxon>
        <taxon>Flavobacteriia</taxon>
        <taxon>Flavobacteriales</taxon>
        <taxon>Flavobacteriaceae</taxon>
        <taxon>Aquimarina</taxon>
    </lineage>
</organism>
<keyword evidence="1" id="KW-0472">Membrane</keyword>
<name>A0A1M6JEK0_9FLAO</name>
<gene>
    <name evidence="2" type="ORF">SAMN04488508_10922</name>
</gene>
<keyword evidence="1" id="KW-1133">Transmembrane helix</keyword>
<dbReference type="EMBL" id="FQYP01000009">
    <property type="protein sequence ID" value="SHJ45075.1"/>
    <property type="molecule type" value="Genomic_DNA"/>
</dbReference>
<reference evidence="3" key="1">
    <citation type="submission" date="2016-11" db="EMBL/GenBank/DDBJ databases">
        <authorList>
            <person name="Varghese N."/>
            <person name="Submissions S."/>
        </authorList>
    </citation>
    <scope>NUCLEOTIDE SEQUENCE [LARGE SCALE GENOMIC DNA]</scope>
    <source>
        <strain evidence="3">DSM 22623</strain>
    </source>
</reference>
<evidence type="ECO:0000256" key="1">
    <source>
        <dbReference type="SAM" id="Phobius"/>
    </source>
</evidence>
<keyword evidence="1" id="KW-0812">Transmembrane</keyword>
<keyword evidence="3" id="KW-1185">Reference proteome</keyword>
<protein>
    <submittedName>
        <fullName evidence="2">Uncharacterized protein</fullName>
    </submittedName>
</protein>